<dbReference type="GO" id="GO:0016747">
    <property type="term" value="F:acyltransferase activity, transferring groups other than amino-acyl groups"/>
    <property type="evidence" value="ECO:0007669"/>
    <property type="project" value="TreeGrafter"/>
</dbReference>
<sequence length="318" mass="34330">MTTSFGSIARTALATVVAATGAAFLTGVPGAAADTPDTCRNHTAVSVTCEVWSDSMQRDIPVVVKPASTPGNDKVIQFLDGIHGGDGWSSRAMNYVADDDATIVFPSADSRSFWVDWDSTAPNGKELKYETFLTRELPDYLESEFDVPNGGRERTGVVGLSMGAYSAVNLASKHPGMYRSVLALSGFYNNQMLAGRLAVDGTAITHGEDNVGVPWDSEQSRMQDNPWINVDNLTMPVHMAVATGIPDVRSDYDLGTTVAGAGIEIGSLGATAAWDLWTRLHGKDNVTITYTPVGIHAYDTWMNAAFKDQKLYWRFADF</sequence>
<dbReference type="PANTHER" id="PTHR48098">
    <property type="entry name" value="ENTEROCHELIN ESTERASE-RELATED"/>
    <property type="match status" value="1"/>
</dbReference>
<feature type="signal peptide" evidence="1">
    <location>
        <begin position="1"/>
        <end position="33"/>
    </location>
</feature>
<keyword evidence="2" id="KW-0808">Transferase</keyword>
<dbReference type="InterPro" id="IPR000801">
    <property type="entry name" value="Esterase-like"/>
</dbReference>
<dbReference type="EMBL" id="CP006842">
    <property type="protein sequence ID" value="AHW63907.1"/>
    <property type="molecule type" value="Genomic_DNA"/>
</dbReference>
<organism evidence="2 3">
    <name type="scientific">Corynebacterium glyciniphilum AJ 3170</name>
    <dbReference type="NCBI Taxonomy" id="1404245"/>
    <lineage>
        <taxon>Bacteria</taxon>
        <taxon>Bacillati</taxon>
        <taxon>Actinomycetota</taxon>
        <taxon>Actinomycetes</taxon>
        <taxon>Mycobacteriales</taxon>
        <taxon>Corynebacteriaceae</taxon>
        <taxon>Corynebacterium</taxon>
    </lineage>
</organism>
<dbReference type="KEGG" id="cgy:CGLY_07310"/>
<dbReference type="InterPro" id="IPR029058">
    <property type="entry name" value="AB_hydrolase_fold"/>
</dbReference>
<feature type="chain" id="PRO_5004955435" evidence="1">
    <location>
        <begin position="34"/>
        <end position="318"/>
    </location>
</feature>
<dbReference type="Gene3D" id="3.40.50.1820">
    <property type="entry name" value="alpha/beta hydrolase"/>
    <property type="match status" value="1"/>
</dbReference>
<dbReference type="InterPro" id="IPR050583">
    <property type="entry name" value="Mycobacterial_A85_antigen"/>
</dbReference>
<dbReference type="SUPFAM" id="SSF53474">
    <property type="entry name" value="alpha/beta-Hydrolases"/>
    <property type="match status" value="1"/>
</dbReference>
<dbReference type="Proteomes" id="UP000023703">
    <property type="component" value="Chromosome"/>
</dbReference>
<dbReference type="RefSeq" id="WP_052539839.1">
    <property type="nucleotide sequence ID" value="NZ_CP006842.1"/>
</dbReference>
<dbReference type="PANTHER" id="PTHR48098:SF1">
    <property type="entry name" value="DIACYLGLYCEROL ACYLTRANSFERASE_MYCOLYLTRANSFERASE AG85A"/>
    <property type="match status" value="1"/>
</dbReference>
<evidence type="ECO:0000313" key="3">
    <source>
        <dbReference type="Proteomes" id="UP000023703"/>
    </source>
</evidence>
<dbReference type="STRING" id="1404245.CGLY_07310"/>
<dbReference type="Pfam" id="PF00756">
    <property type="entry name" value="Esterase"/>
    <property type="match status" value="1"/>
</dbReference>
<dbReference type="OrthoDB" id="4510758at2"/>
<dbReference type="HOGENOM" id="CLU_833457_0_0_11"/>
<gene>
    <name evidence="2" type="ORF">CGLY_07310</name>
</gene>
<dbReference type="AlphaFoldDB" id="X5DTC2"/>
<evidence type="ECO:0000256" key="1">
    <source>
        <dbReference type="SAM" id="SignalP"/>
    </source>
</evidence>
<dbReference type="eggNOG" id="COG0627">
    <property type="taxonomic scope" value="Bacteria"/>
</dbReference>
<protein>
    <submittedName>
        <fullName evidence="2">Putative secreted trehalose corynomycolyl transferase</fullName>
    </submittedName>
</protein>
<accession>X5DTC2</accession>
<evidence type="ECO:0000313" key="2">
    <source>
        <dbReference type="EMBL" id="AHW63907.1"/>
    </source>
</evidence>
<proteinExistence type="predicted"/>
<name>X5DTC2_9CORY</name>
<reference evidence="2 3" key="1">
    <citation type="journal article" date="2015" name="Int. J. Syst. Evol. Microbiol.">
        <title>Revisiting Corynebacterium glyciniphilum (ex Kubota et al., 1972) sp. nov., nom. rev., isolated from putrefied banana.</title>
        <authorList>
            <person name="Al-Dilaimi A."/>
            <person name="Bednarz H."/>
            <person name="Lomker A."/>
            <person name="Niehaus K."/>
            <person name="Kalinowski J."/>
            <person name="Ruckert C."/>
        </authorList>
    </citation>
    <scope>NUCLEOTIDE SEQUENCE [LARGE SCALE GENOMIC DNA]</scope>
    <source>
        <strain evidence="2">AJ 3170</strain>
    </source>
</reference>
<keyword evidence="1" id="KW-0732">Signal</keyword>
<keyword evidence="3" id="KW-1185">Reference proteome</keyword>